<reference evidence="5 6" key="1">
    <citation type="journal article" date="2020" name="G3 (Bethesda)">
        <title>Improved Reference Genome for Cyclotella cryptica CCMP332, a Model for Cell Wall Morphogenesis, Salinity Adaptation, and Lipid Production in Diatoms (Bacillariophyta).</title>
        <authorList>
            <person name="Roberts W.R."/>
            <person name="Downey K.M."/>
            <person name="Ruck E.C."/>
            <person name="Traller J.C."/>
            <person name="Alverson A.J."/>
        </authorList>
    </citation>
    <scope>NUCLEOTIDE SEQUENCE [LARGE SCALE GENOMIC DNA]</scope>
    <source>
        <strain evidence="5 6">CCMP332</strain>
    </source>
</reference>
<proteinExistence type="predicted"/>
<dbReference type="SUPFAM" id="SSF48371">
    <property type="entry name" value="ARM repeat"/>
    <property type="match status" value="1"/>
</dbReference>
<name>A0ABD3Q5R7_9STRA</name>
<dbReference type="Pfam" id="PF16213">
    <property type="entry name" value="DCB"/>
    <property type="match status" value="1"/>
</dbReference>
<feature type="region of interest" description="Disordered" evidence="2">
    <location>
        <begin position="1086"/>
        <end position="1106"/>
    </location>
</feature>
<comment type="caution">
    <text evidence="5">The sequence shown here is derived from an EMBL/GenBank/DDBJ whole genome shotgun (WGS) entry which is preliminary data.</text>
</comment>
<accession>A0ABD3Q5R7</accession>
<evidence type="ECO:0008006" key="7">
    <source>
        <dbReference type="Google" id="ProtNLM"/>
    </source>
</evidence>
<evidence type="ECO:0000256" key="2">
    <source>
        <dbReference type="SAM" id="MobiDB-lite"/>
    </source>
</evidence>
<dbReference type="InterPro" id="IPR032629">
    <property type="entry name" value="DCB_dom"/>
</dbReference>
<keyword evidence="6" id="KW-1185">Reference proteome</keyword>
<gene>
    <name evidence="5" type="ORF">HJC23_004308</name>
</gene>
<evidence type="ECO:0000259" key="3">
    <source>
        <dbReference type="Pfam" id="PF16206"/>
    </source>
</evidence>
<keyword evidence="1" id="KW-0175">Coiled coil</keyword>
<evidence type="ECO:0000259" key="4">
    <source>
        <dbReference type="Pfam" id="PF16213"/>
    </source>
</evidence>
<feature type="compositionally biased region" description="Polar residues" evidence="2">
    <location>
        <begin position="1086"/>
        <end position="1098"/>
    </location>
</feature>
<feature type="coiled-coil region" evidence="1">
    <location>
        <begin position="1946"/>
        <end position="1987"/>
    </location>
</feature>
<dbReference type="Proteomes" id="UP001516023">
    <property type="component" value="Unassembled WGS sequence"/>
</dbReference>
<feature type="compositionally biased region" description="Low complexity" evidence="2">
    <location>
        <begin position="55"/>
        <end position="64"/>
    </location>
</feature>
<feature type="domain" description="Mon2/Sec7/BIG1-like dimerisation and cyclophilin-binding" evidence="4">
    <location>
        <begin position="3"/>
        <end position="234"/>
    </location>
</feature>
<feature type="domain" description="Mon2 C-terminal" evidence="3">
    <location>
        <begin position="1279"/>
        <end position="1385"/>
    </location>
</feature>
<feature type="region of interest" description="Disordered" evidence="2">
    <location>
        <begin position="48"/>
        <end position="74"/>
    </location>
</feature>
<sequence>MNFVAQVEDHLRDLGAEARKTHPGVKEASERAILHLRSLQTQYVAAVRRAGASKSPTTNHAPSASSPPPHAHPTTALFRSQDVLRPFLLALRHPDASPCLVGIAMESIQLLLRGDAVRSEDGGPIGRVLVVQARECRASLGGTTGSVGMGMIQVASTTVSGALGFASWGKGATSSSSSSMMESRSVLALNQRAAKEDQSIAFKVLQTITMLVDSRSIELSGEVLGQCLLGCLILGAGESYSEGGDKHSASGLKMDAKDGGHVGASLSGVANVRRTALATMNQILSILFERARDVMMAQPLESIEESSFHESEIMMVALQTLKDLCVIVQNFQHEESSSGRIQGPFSVAVAEGLAPSPNTCFSLIDVIFKQRGNDFFRFCREYFRSHDCNTEGGGVHGEHALKSVANPHLQFAVQSIHLTSQLVLTILQSQSKHYATTSTIEKSPESSFESISFCSFYYATSLGSTILTSYLGPLSLEFYEKFDTIKYDAIDHDSKSEEMSKIALNMIQLLVGFVSGATDAYHKSEFEDGYIFSQTEREYLNIGLSDSASAASMDDSATSRRRSTVQTGVLQPTPDPLISNDRLWRAFLSLEVIYSLLCSHLEQLVLLNDIVSRKIICADATGHESSSLTHSTGKSDMPTINTIAKATSDLATISGSNRERILHVVLIAHDDKSPIGEPSSAATSLAEKFLDSLSGGSGEVPVCDTGLATWMAFKSVLALVQSLKRIVQSSKEAEFPNSQRNIARRILGEAFAPSVSLLQHFIKRVSGSHVVVSQTLCAYEDLAYASMMLDSIEENLRRQTILTSLCKLCLPSWGKNRANSQLKEANIDSLWVLLWIVHFQYDDVHDEWHTILSTLDQLGILSIKSSKLPESYSKKASDIAEALVRLPKFTTCFSDKALLHFVSSLVSLSEVVSFALFVEQSSDLSRQNSESFDYGDGKDEGTSGGRESIGGKLMSFAGRSLGFVGGSSQTMSTTNSAIRRSHSVDSASPQFCKVYSDDFREASCTRMMTMKISTPRSIIRQLPLPLLLLCVVAEANSYRFAFIEEALALHLCDIVAKSTAPEYRTFAMEILIHFIPLSLSDSPENSAIRRSQPISTPTRRQKHKPLDITPINSDQATIKYAAAVRSKVHLLNILCNTMRSSSQPETAETGLNALHIVLEGACHDLSGDNLVSVVETLSVLSGFSFSENGCSDVIDRANKSWVNMSAKSFQIFKLIFDNFMEPTDVESPSHSVKERESIVDCCVAFGKSRHDVNTSLTATGMLWTLADQDPTPGTLDLVLSKLSYLALDNRPELRNCAVNTLVSCAVGRGHQFTDEQWERVLNETIFGIMKDISGAIQGSDNEHSKTEDNRSSQRYKVAVHHSRDSATKQWSTTLVLTLRGLERVLRLFFSQLLASTSFKNNGHSDSPWFLYTWKEILKMSLESATLCGGRETLEIRLAGIELITLCAQLSCVSGMVASANSARVGTNMEVVGGALRSVRSATVPENHKAAVGDTPLEPDVEKWRTHLFDLAFSSLVADFRHHLEASDETPHSSEHYMIDSVLNQVLNKLTGELAKLYECCKNDEMLPESCELRLDIFAGDHDSYESRFVELLLILVEKTPRENSRFLNQVQRGVMTLLQSMASHSSMKALKALTSLSGDYMFVRSKSLSEDADHDGSNENHGAIILCFFPGEVFELEAAKTIANVFDSDGMADEVKVVVMCSVLSQHIKLYGNPELCGENTSTRKASEARYDLFISVLDSGIEAVARFDDNHKNESVLDAIWDRVLSAVTSILLPPTINRHDAYVYHSKSFLHVVAIVLLHIPTRKYAQAESMLEKGAHRAVEVAFECNAETTALASRIIDGAVDVFLACFMGLCQKMPSSSAVQKLTSKILGELEAAHMGDSSPLEAKAQQNLALAVCESLQATNCQELLIGLFPMLCRLTNVQNDSLRRAAGAILGGVNISEAILRERRRADEAEIKAKEVEEENNALLEEIEYLQAENEELHRQLAVFSESSDYT</sequence>
<dbReference type="EMBL" id="JABMIG020000076">
    <property type="protein sequence ID" value="KAL3794931.1"/>
    <property type="molecule type" value="Genomic_DNA"/>
</dbReference>
<evidence type="ECO:0000313" key="5">
    <source>
        <dbReference type="EMBL" id="KAL3794931.1"/>
    </source>
</evidence>
<protein>
    <recommendedName>
        <fullName evidence="7">HEAT repeat-containing protein 1</fullName>
    </recommendedName>
</protein>
<feature type="region of interest" description="Disordered" evidence="2">
    <location>
        <begin position="553"/>
        <end position="573"/>
    </location>
</feature>
<organism evidence="5 6">
    <name type="scientific">Cyclotella cryptica</name>
    <dbReference type="NCBI Taxonomy" id="29204"/>
    <lineage>
        <taxon>Eukaryota</taxon>
        <taxon>Sar</taxon>
        <taxon>Stramenopiles</taxon>
        <taxon>Ochrophyta</taxon>
        <taxon>Bacillariophyta</taxon>
        <taxon>Coscinodiscophyceae</taxon>
        <taxon>Thalassiosirophycidae</taxon>
        <taxon>Stephanodiscales</taxon>
        <taxon>Stephanodiscaceae</taxon>
        <taxon>Cyclotella</taxon>
    </lineage>
</organism>
<dbReference type="Pfam" id="PF16206">
    <property type="entry name" value="Mon2_C"/>
    <property type="match status" value="1"/>
</dbReference>
<dbReference type="InterPro" id="IPR016024">
    <property type="entry name" value="ARM-type_fold"/>
</dbReference>
<evidence type="ECO:0000256" key="1">
    <source>
        <dbReference type="SAM" id="Coils"/>
    </source>
</evidence>
<evidence type="ECO:0000313" key="6">
    <source>
        <dbReference type="Proteomes" id="UP001516023"/>
    </source>
</evidence>
<dbReference type="InterPro" id="IPR032817">
    <property type="entry name" value="Mon2_C"/>
</dbReference>